<protein>
    <submittedName>
        <fullName evidence="1">Uncharacterized protein</fullName>
    </submittedName>
</protein>
<evidence type="ECO:0000313" key="2">
    <source>
        <dbReference type="Proteomes" id="UP000439591"/>
    </source>
</evidence>
<dbReference type="EMBL" id="CACSIM010000003">
    <property type="protein sequence ID" value="CAA0107113.1"/>
    <property type="molecule type" value="Genomic_DNA"/>
</dbReference>
<reference evidence="1 2" key="1">
    <citation type="submission" date="2019-11" db="EMBL/GenBank/DDBJ databases">
        <authorList>
            <person name="Holert J."/>
        </authorList>
    </citation>
    <scope>NUCLEOTIDE SEQUENCE [LARGE SCALE GENOMIC DNA]</scope>
    <source>
        <strain evidence="1">BC3_2A</strain>
    </source>
</reference>
<dbReference type="Proteomes" id="UP000439591">
    <property type="component" value="Unassembled WGS sequence"/>
</dbReference>
<accession>A0A5S9PR40</accession>
<sequence length="47" mass="5894">MFRPDQKLGMENQRFELPRYKLNLADNKLRYKNVVLLELIIRYRYFS</sequence>
<dbReference type="AlphaFoldDB" id="A0A5S9PR40"/>
<proteinExistence type="predicted"/>
<gene>
    <name evidence="1" type="ORF">KFEGEMFD_02414</name>
</gene>
<organism evidence="1 2">
    <name type="scientific">Zhongshania aliphaticivorans</name>
    <dbReference type="NCBI Taxonomy" id="1470434"/>
    <lineage>
        <taxon>Bacteria</taxon>
        <taxon>Pseudomonadati</taxon>
        <taxon>Pseudomonadota</taxon>
        <taxon>Gammaproteobacteria</taxon>
        <taxon>Cellvibrionales</taxon>
        <taxon>Spongiibacteraceae</taxon>
        <taxon>Zhongshania</taxon>
    </lineage>
</organism>
<name>A0A5S9PR40_9GAMM</name>
<evidence type="ECO:0000313" key="1">
    <source>
        <dbReference type="EMBL" id="CAA0107113.1"/>
    </source>
</evidence>